<keyword evidence="2" id="KW-1185">Reference proteome</keyword>
<comment type="caution">
    <text evidence="1">The sequence shown here is derived from an EMBL/GenBank/DDBJ whole genome shotgun (WGS) entry which is preliminary data.</text>
</comment>
<proteinExistence type="predicted"/>
<reference evidence="1 2" key="1">
    <citation type="journal article" date="2018" name="Front. Plant Sci.">
        <title>Red Clover (Trifolium pratense) and Zigzag Clover (T. medium) - A Picture of Genomic Similarities and Differences.</title>
        <authorList>
            <person name="Dluhosova J."/>
            <person name="Istvanek J."/>
            <person name="Nedelnik J."/>
            <person name="Repkova J."/>
        </authorList>
    </citation>
    <scope>NUCLEOTIDE SEQUENCE [LARGE SCALE GENOMIC DNA]</scope>
    <source>
        <strain evidence="2">cv. 10/8</strain>
        <tissue evidence="1">Leaf</tissue>
    </source>
</reference>
<protein>
    <submittedName>
        <fullName evidence="1">Uncharacterized protein</fullName>
    </submittedName>
</protein>
<dbReference type="AlphaFoldDB" id="A0A392TJ75"/>
<evidence type="ECO:0000313" key="2">
    <source>
        <dbReference type="Proteomes" id="UP000265520"/>
    </source>
</evidence>
<organism evidence="1 2">
    <name type="scientific">Trifolium medium</name>
    <dbReference type="NCBI Taxonomy" id="97028"/>
    <lineage>
        <taxon>Eukaryota</taxon>
        <taxon>Viridiplantae</taxon>
        <taxon>Streptophyta</taxon>
        <taxon>Embryophyta</taxon>
        <taxon>Tracheophyta</taxon>
        <taxon>Spermatophyta</taxon>
        <taxon>Magnoliopsida</taxon>
        <taxon>eudicotyledons</taxon>
        <taxon>Gunneridae</taxon>
        <taxon>Pentapetalae</taxon>
        <taxon>rosids</taxon>
        <taxon>fabids</taxon>
        <taxon>Fabales</taxon>
        <taxon>Fabaceae</taxon>
        <taxon>Papilionoideae</taxon>
        <taxon>50 kb inversion clade</taxon>
        <taxon>NPAAA clade</taxon>
        <taxon>Hologalegina</taxon>
        <taxon>IRL clade</taxon>
        <taxon>Trifolieae</taxon>
        <taxon>Trifolium</taxon>
    </lineage>
</organism>
<dbReference type="Proteomes" id="UP000265520">
    <property type="component" value="Unassembled WGS sequence"/>
</dbReference>
<evidence type="ECO:0000313" key="1">
    <source>
        <dbReference type="EMBL" id="MCI59975.1"/>
    </source>
</evidence>
<accession>A0A392TJ75</accession>
<name>A0A392TJ75_9FABA</name>
<dbReference type="EMBL" id="LXQA010573020">
    <property type="protein sequence ID" value="MCI59975.1"/>
    <property type="molecule type" value="Genomic_DNA"/>
</dbReference>
<sequence>MLEWEALEVGPPDWNPLP</sequence>
<feature type="non-terminal residue" evidence="1">
    <location>
        <position position="18"/>
    </location>
</feature>